<keyword evidence="4" id="KW-1185">Reference proteome</keyword>
<protein>
    <submittedName>
        <fullName evidence="3">Putative oxidoreductase protein</fullName>
    </submittedName>
</protein>
<name>Q2NCP4_ERYLH</name>
<dbReference type="Pfam" id="PF00106">
    <property type="entry name" value="adh_short"/>
    <property type="match status" value="1"/>
</dbReference>
<dbReference type="InterPro" id="IPR036291">
    <property type="entry name" value="NAD(P)-bd_dom_sf"/>
</dbReference>
<reference evidence="4" key="1">
    <citation type="journal article" date="2009" name="J. Bacteriol.">
        <title>Complete genome sequence of Erythrobacter litoralis HTCC2594.</title>
        <authorList>
            <person name="Oh H.M."/>
            <person name="Giovannoni S.J."/>
            <person name="Ferriera S."/>
            <person name="Johnson J."/>
            <person name="Cho J.C."/>
        </authorList>
    </citation>
    <scope>NUCLEOTIDE SEQUENCE [LARGE SCALE GENOMIC DNA]</scope>
    <source>
        <strain evidence="4">HTCC2594</strain>
    </source>
</reference>
<dbReference type="RefSeq" id="WP_011413423.1">
    <property type="nucleotide sequence ID" value="NC_007722.1"/>
</dbReference>
<dbReference type="PANTHER" id="PTHR43157">
    <property type="entry name" value="PHOSPHATIDYLINOSITOL-GLYCAN BIOSYNTHESIS CLASS F PROTEIN-RELATED"/>
    <property type="match status" value="1"/>
</dbReference>
<dbReference type="Gene3D" id="3.40.50.720">
    <property type="entry name" value="NAD(P)-binding Rossmann-like Domain"/>
    <property type="match status" value="1"/>
</dbReference>
<dbReference type="GO" id="GO:0016491">
    <property type="term" value="F:oxidoreductase activity"/>
    <property type="evidence" value="ECO:0007669"/>
    <property type="project" value="UniProtKB-KW"/>
</dbReference>
<dbReference type="PRINTS" id="PR00080">
    <property type="entry name" value="SDRFAMILY"/>
</dbReference>
<gene>
    <name evidence="3" type="ordered locus">ELI_02275</name>
</gene>
<keyword evidence="1" id="KW-0560">Oxidoreductase</keyword>
<dbReference type="PANTHER" id="PTHR43157:SF31">
    <property type="entry name" value="PHOSPHATIDYLINOSITOL-GLYCAN BIOSYNTHESIS CLASS F PROTEIN"/>
    <property type="match status" value="1"/>
</dbReference>
<dbReference type="STRING" id="314225.ELI_02275"/>
<accession>Q2NCP4</accession>
<dbReference type="NCBIfam" id="NF004846">
    <property type="entry name" value="PRK06197.1"/>
    <property type="match status" value="1"/>
</dbReference>
<evidence type="ECO:0000313" key="4">
    <source>
        <dbReference type="Proteomes" id="UP000008808"/>
    </source>
</evidence>
<dbReference type="SUPFAM" id="SSF51735">
    <property type="entry name" value="NAD(P)-binding Rossmann-fold domains"/>
    <property type="match status" value="1"/>
</dbReference>
<dbReference type="Proteomes" id="UP000008808">
    <property type="component" value="Chromosome"/>
</dbReference>
<dbReference type="CDD" id="cd05327">
    <property type="entry name" value="retinol-DH_like_SDR_c_like"/>
    <property type="match status" value="1"/>
</dbReference>
<comment type="similarity">
    <text evidence="2">Belongs to the short-chain dehydrogenases/reductases (SDR) family.</text>
</comment>
<evidence type="ECO:0000256" key="1">
    <source>
        <dbReference type="ARBA" id="ARBA00023002"/>
    </source>
</evidence>
<dbReference type="PRINTS" id="PR00081">
    <property type="entry name" value="GDHRDH"/>
</dbReference>
<dbReference type="HOGENOM" id="CLU_010194_44_2_5"/>
<evidence type="ECO:0000313" key="3">
    <source>
        <dbReference type="EMBL" id="ABC62547.1"/>
    </source>
</evidence>
<proteinExistence type="inferred from homology"/>
<dbReference type="OrthoDB" id="109589at2"/>
<dbReference type="AlphaFoldDB" id="Q2NCP4"/>
<dbReference type="KEGG" id="eli:ELI_02275"/>
<evidence type="ECO:0000256" key="2">
    <source>
        <dbReference type="RuleBase" id="RU000363"/>
    </source>
</evidence>
<sequence>MSAFAYSDIPDQSGKTAIVTGANTGLGYCIAEALARSKAKVLLACRSEDKAREAMDRIAEAVLGADTEFLELDLQDMDSIRGAAKAAQSQARLDILVNNAGIMVPPLKLAMGVESQFATNHLGHFALTGLLLDKLAQNGGARIVNQSSIAHRGAKIGFDNLDGAKGYSRQRFYGQSKLANLLFTFELDRRLRAAQSPVSAYAAHPGIAETELMRHLGPLALMGKVVGVFLNSAKDGALPALQAATWPDAEPGGYYGPYGLGEISGPRSGRAIASRTARDPLLAARLWEISVELTGVDPGLPADDVEQDI</sequence>
<organism evidence="3 4">
    <name type="scientific">Erythrobacter litoralis (strain HTCC2594)</name>
    <dbReference type="NCBI Taxonomy" id="314225"/>
    <lineage>
        <taxon>Bacteria</taxon>
        <taxon>Pseudomonadati</taxon>
        <taxon>Pseudomonadota</taxon>
        <taxon>Alphaproteobacteria</taxon>
        <taxon>Sphingomonadales</taxon>
        <taxon>Erythrobacteraceae</taxon>
        <taxon>Erythrobacter/Porphyrobacter group</taxon>
        <taxon>Erythrobacter</taxon>
    </lineage>
</organism>
<dbReference type="InterPro" id="IPR002347">
    <property type="entry name" value="SDR_fam"/>
</dbReference>
<dbReference type="EMBL" id="CP000157">
    <property type="protein sequence ID" value="ABC62547.1"/>
    <property type="molecule type" value="Genomic_DNA"/>
</dbReference>
<dbReference type="eggNOG" id="COG1028">
    <property type="taxonomic scope" value="Bacteria"/>
</dbReference>